<dbReference type="SUPFAM" id="SSF63829">
    <property type="entry name" value="Calcium-dependent phosphotriesterase"/>
    <property type="match status" value="1"/>
</dbReference>
<comment type="caution">
    <text evidence="3">The sequence shown here is derived from an EMBL/GenBank/DDBJ whole genome shotgun (WGS) entry which is preliminary data.</text>
</comment>
<protein>
    <submittedName>
        <fullName evidence="3">Gluconolactonase</fullName>
    </submittedName>
</protein>
<dbReference type="AlphaFoldDB" id="A0A918XPE3"/>
<keyword evidence="1" id="KW-0378">Hydrolase</keyword>
<keyword evidence="4" id="KW-1185">Reference proteome</keyword>
<accession>A0A918XPE3</accession>
<dbReference type="Proteomes" id="UP000630353">
    <property type="component" value="Unassembled WGS sequence"/>
</dbReference>
<evidence type="ECO:0000313" key="3">
    <source>
        <dbReference type="EMBL" id="GHD43634.1"/>
    </source>
</evidence>
<dbReference type="InterPro" id="IPR011042">
    <property type="entry name" value="6-blade_b-propeller_TolB-like"/>
</dbReference>
<feature type="domain" description="SMP-30/Gluconolactonase/LRE-like region" evidence="2">
    <location>
        <begin position="70"/>
        <end position="246"/>
    </location>
</feature>
<dbReference type="Pfam" id="PF08450">
    <property type="entry name" value="SGL"/>
    <property type="match status" value="1"/>
</dbReference>
<reference evidence="3" key="1">
    <citation type="journal article" date="2014" name="Int. J. Syst. Evol. Microbiol.">
        <title>Complete genome sequence of Corynebacterium casei LMG S-19264T (=DSM 44701T), isolated from a smear-ripened cheese.</title>
        <authorList>
            <consortium name="US DOE Joint Genome Institute (JGI-PGF)"/>
            <person name="Walter F."/>
            <person name="Albersmeier A."/>
            <person name="Kalinowski J."/>
            <person name="Ruckert C."/>
        </authorList>
    </citation>
    <scope>NUCLEOTIDE SEQUENCE</scope>
    <source>
        <strain evidence="3">KCTC 42651</strain>
    </source>
</reference>
<dbReference type="InterPro" id="IPR013658">
    <property type="entry name" value="SGL"/>
</dbReference>
<dbReference type="EMBL" id="BMZS01000002">
    <property type="protein sequence ID" value="GHD43634.1"/>
    <property type="molecule type" value="Genomic_DNA"/>
</dbReference>
<dbReference type="InterPro" id="IPR051262">
    <property type="entry name" value="SMP-30/CGR1_Lactonase"/>
</dbReference>
<evidence type="ECO:0000259" key="2">
    <source>
        <dbReference type="Pfam" id="PF08450"/>
    </source>
</evidence>
<proteinExistence type="predicted"/>
<dbReference type="PANTHER" id="PTHR47572">
    <property type="entry name" value="LIPOPROTEIN-RELATED"/>
    <property type="match status" value="1"/>
</dbReference>
<dbReference type="GO" id="GO:0016787">
    <property type="term" value="F:hydrolase activity"/>
    <property type="evidence" value="ECO:0007669"/>
    <property type="project" value="UniProtKB-KW"/>
</dbReference>
<evidence type="ECO:0000313" key="4">
    <source>
        <dbReference type="Proteomes" id="UP000630353"/>
    </source>
</evidence>
<gene>
    <name evidence="3" type="ORF">GCM10017083_10040</name>
</gene>
<evidence type="ECO:0000256" key="1">
    <source>
        <dbReference type="ARBA" id="ARBA00022801"/>
    </source>
</evidence>
<organism evidence="3 4">
    <name type="scientific">Thalassobaculum fulvum</name>
    <dbReference type="NCBI Taxonomy" id="1633335"/>
    <lineage>
        <taxon>Bacteria</taxon>
        <taxon>Pseudomonadati</taxon>
        <taxon>Pseudomonadota</taxon>
        <taxon>Alphaproteobacteria</taxon>
        <taxon>Rhodospirillales</taxon>
        <taxon>Thalassobaculaceae</taxon>
        <taxon>Thalassobaculum</taxon>
    </lineage>
</organism>
<dbReference type="PANTHER" id="PTHR47572:SF4">
    <property type="entry name" value="LACTONASE DRP35"/>
    <property type="match status" value="1"/>
</dbReference>
<dbReference type="Gene3D" id="2.120.10.30">
    <property type="entry name" value="TolB, C-terminal domain"/>
    <property type="match status" value="1"/>
</dbReference>
<name>A0A918XPE3_9PROT</name>
<sequence>MLSFDDLGFLGSGLRRPECVACTAAGAIWVSHALPEGGGGVARLLPDGSLQPLLARAGMPGDFMPNGWSMAPDGSFLIANLGESGGAWRLLPDGACEPVLTEVDGLRLPSVNFVHRAEDGVLWISVSTWRAPRDRAFHRDVADGFVIRMPDPADPASARIVADGLGYANEVKVDPSGTWLYANETMARRVSRWKLTERGLGPRETVADYLDGVFPDGFEFDAEGGIWCASVMSNRVVRVAPDGSQSVVLEDCDPAEVETAMAHWRDGTFDRTYMNLGAARRLRNVASITFGGPDLKTAYLGSLAGDSLVTFRSPVAGAKPPHWHF</sequence>
<reference evidence="3" key="2">
    <citation type="submission" date="2020-09" db="EMBL/GenBank/DDBJ databases">
        <authorList>
            <person name="Sun Q."/>
            <person name="Kim S."/>
        </authorList>
    </citation>
    <scope>NUCLEOTIDE SEQUENCE</scope>
    <source>
        <strain evidence="3">KCTC 42651</strain>
    </source>
</reference>